<accession>A0ABM8DFZ2</accession>
<dbReference type="EMBL" id="AP027041">
    <property type="protein sequence ID" value="BDU17515.1"/>
    <property type="molecule type" value="Genomic_DNA"/>
</dbReference>
<keyword evidence="2" id="KW-1185">Reference proteome</keyword>
<evidence type="ECO:0000313" key="1">
    <source>
        <dbReference type="EMBL" id="BDU17515.1"/>
    </source>
</evidence>
<reference evidence="1 2" key="1">
    <citation type="journal article" date="2023" name="Int. J. Syst. Evol. Microbiol.">
        <title>Physiological and genomic analyses of cobalamin (vitamin B12)-auxotrophy of Lysobacter auxotrophicus sp. nov., a methionine-auxotrophic chitinolytic bacterium isolated from chitin-treated soil.</title>
        <authorList>
            <person name="Saito A."/>
            <person name="Dohra H."/>
            <person name="Hamada M."/>
            <person name="Moriuchi R."/>
            <person name="Kotsuchibashi Y."/>
            <person name="Mori K."/>
        </authorList>
    </citation>
    <scope>NUCLEOTIDE SEQUENCE [LARGE SCALE GENOMIC DNA]</scope>
    <source>
        <strain evidence="1 2">5-21a</strain>
    </source>
</reference>
<name>A0ABM8DFZ2_9GAMM</name>
<organism evidence="1 2">
    <name type="scientific">Lysobacter auxotrophicus</name>
    <dbReference type="NCBI Taxonomy" id="2992573"/>
    <lineage>
        <taxon>Bacteria</taxon>
        <taxon>Pseudomonadati</taxon>
        <taxon>Pseudomonadota</taxon>
        <taxon>Gammaproteobacteria</taxon>
        <taxon>Lysobacterales</taxon>
        <taxon>Lysobacteraceae</taxon>
        <taxon>Lysobacter</taxon>
    </lineage>
</organism>
<proteinExistence type="predicted"/>
<dbReference type="RefSeq" id="WP_281779442.1">
    <property type="nucleotide sequence ID" value="NZ_AP027041.1"/>
</dbReference>
<evidence type="ECO:0008006" key="3">
    <source>
        <dbReference type="Google" id="ProtNLM"/>
    </source>
</evidence>
<protein>
    <recommendedName>
        <fullName evidence="3">Tail fiber protein</fullName>
    </recommendedName>
</protein>
<evidence type="ECO:0000313" key="2">
    <source>
        <dbReference type="Proteomes" id="UP001317822"/>
    </source>
</evidence>
<dbReference type="Proteomes" id="UP001317822">
    <property type="component" value="Chromosome"/>
</dbReference>
<sequence>MTNFLIPNKNLIVPKRDAAIGFQHDVEQIIKMVCHKVDAHGQIVHSRVAAQFPNLITTGGLDRIGNNNGAAAYCQVGTGTAAPSFGDNSLANRIAGSNTEISGGTTQQIVAGPPRYSSNVSGRRFAAGVATGTLAEVGFGWATNGSLWNRALIRDGAGNPTTITVLSDEILDVYLETRIYIPTGDSAPFVLNLAGVDYTFVRRPMRNGQVNSPGGLSLGWGLTNAPGSMTQCGLNGDTGGGTGFQIGSAAWDGALAAENAANPTGNRSGANATMSAYVGGTNQRAGSLTWPVSQGNLAGGIDVVSVITNWSSWQFSVSPPIPKTSSQTLVLNVLQTWGRH</sequence>
<gene>
    <name evidence="1" type="ORF">LA521A_27160</name>
</gene>